<dbReference type="AlphaFoldDB" id="A0A409WI83"/>
<comment type="caution">
    <text evidence="1">The sequence shown here is derived from an EMBL/GenBank/DDBJ whole genome shotgun (WGS) entry which is preliminary data.</text>
</comment>
<name>A0A409WI83_PSICY</name>
<keyword evidence="2" id="KW-1185">Reference proteome</keyword>
<protein>
    <submittedName>
        <fullName evidence="1">Uncharacterized protein</fullName>
    </submittedName>
</protein>
<organism evidence="1 2">
    <name type="scientific">Psilocybe cyanescens</name>
    <dbReference type="NCBI Taxonomy" id="93625"/>
    <lineage>
        <taxon>Eukaryota</taxon>
        <taxon>Fungi</taxon>
        <taxon>Dikarya</taxon>
        <taxon>Basidiomycota</taxon>
        <taxon>Agaricomycotina</taxon>
        <taxon>Agaricomycetes</taxon>
        <taxon>Agaricomycetidae</taxon>
        <taxon>Agaricales</taxon>
        <taxon>Agaricineae</taxon>
        <taxon>Strophariaceae</taxon>
        <taxon>Psilocybe</taxon>
    </lineage>
</organism>
<dbReference type="InParanoid" id="A0A409WI83"/>
<reference evidence="1 2" key="1">
    <citation type="journal article" date="2018" name="Evol. Lett.">
        <title>Horizontal gene cluster transfer increased hallucinogenic mushroom diversity.</title>
        <authorList>
            <person name="Reynolds H.T."/>
            <person name="Vijayakumar V."/>
            <person name="Gluck-Thaler E."/>
            <person name="Korotkin H.B."/>
            <person name="Matheny P.B."/>
            <person name="Slot J.C."/>
        </authorList>
    </citation>
    <scope>NUCLEOTIDE SEQUENCE [LARGE SCALE GENOMIC DNA]</scope>
    <source>
        <strain evidence="1 2">2631</strain>
    </source>
</reference>
<gene>
    <name evidence="1" type="ORF">CVT25_015553</name>
</gene>
<dbReference type="Proteomes" id="UP000283269">
    <property type="component" value="Unassembled WGS sequence"/>
</dbReference>
<sequence length="87" mass="9903">MKQVLLETVVARVEALLRLLTSFLTTGPRFQGHLAAQTKKQPDSTEADGYPFFGSWWKLKSRKMGLVMVLKREAPQVVDGLERNSLW</sequence>
<accession>A0A409WI83</accession>
<evidence type="ECO:0000313" key="2">
    <source>
        <dbReference type="Proteomes" id="UP000283269"/>
    </source>
</evidence>
<proteinExistence type="predicted"/>
<evidence type="ECO:0000313" key="1">
    <source>
        <dbReference type="EMBL" id="PPQ78234.1"/>
    </source>
</evidence>
<dbReference type="EMBL" id="NHYD01003424">
    <property type="protein sequence ID" value="PPQ78234.1"/>
    <property type="molecule type" value="Genomic_DNA"/>
</dbReference>